<organism evidence="1 2">
    <name type="scientific">Methanobrevibacter smithii DSM 2374</name>
    <dbReference type="NCBI Taxonomy" id="521002"/>
    <lineage>
        <taxon>Archaea</taxon>
        <taxon>Methanobacteriati</taxon>
        <taxon>Methanobacteriota</taxon>
        <taxon>Methanomada group</taxon>
        <taxon>Methanobacteria</taxon>
        <taxon>Methanobacteriales</taxon>
        <taxon>Methanobacteriaceae</taxon>
        <taxon>Methanobrevibacter</taxon>
    </lineage>
</organism>
<dbReference type="HOGENOM" id="CLU_3302801_0_0_2"/>
<gene>
    <name evidence="1" type="ORF">METSMIF1_03372</name>
</gene>
<dbReference type="AlphaFoldDB" id="D2ZR89"/>
<protein>
    <submittedName>
        <fullName evidence="1">Uncharacterized protein</fullName>
    </submittedName>
</protein>
<comment type="caution">
    <text evidence="1">The sequence shown here is derived from an EMBL/GenBank/DDBJ whole genome shotgun (WGS) entry which is preliminary data.</text>
</comment>
<dbReference type="Proteomes" id="UP000004028">
    <property type="component" value="Unassembled WGS sequence"/>
</dbReference>
<evidence type="ECO:0000313" key="1">
    <source>
        <dbReference type="EMBL" id="EFC93786.1"/>
    </source>
</evidence>
<name>D2ZR89_METSM</name>
<accession>D2ZR89</accession>
<reference evidence="1 2" key="1">
    <citation type="submission" date="2010-01" db="EMBL/GenBank/DDBJ databases">
        <authorList>
            <person name="Weinstock G."/>
            <person name="Sodergren E."/>
            <person name="Clifton S."/>
            <person name="Fulton L."/>
            <person name="Fulton B."/>
            <person name="Courtney L."/>
            <person name="Fronick C."/>
            <person name="Harrison M."/>
            <person name="Strong C."/>
            <person name="Farmer C."/>
            <person name="Delahaunty K."/>
            <person name="Markovic C."/>
            <person name="Hall O."/>
            <person name="Minx P."/>
            <person name="Tomlinson C."/>
            <person name="Mitreva M."/>
            <person name="Nelson J."/>
            <person name="Hou S."/>
            <person name="Wollam A."/>
            <person name="Pepin K.H."/>
            <person name="Johnson M."/>
            <person name="Bhonagiri V."/>
            <person name="Nash W.E."/>
            <person name="Warren W."/>
            <person name="Chinwalla A."/>
            <person name="Mardis E.R."/>
            <person name="Wilson R.K."/>
        </authorList>
    </citation>
    <scope>NUCLEOTIDE SEQUENCE [LARGE SCALE GENOMIC DNA]</scope>
    <source>
        <strain evidence="1 2">DSM 2374</strain>
    </source>
</reference>
<evidence type="ECO:0000313" key="2">
    <source>
        <dbReference type="Proteomes" id="UP000004028"/>
    </source>
</evidence>
<proteinExistence type="predicted"/>
<sequence>MLILSKFNCIFLKQTSYGDAQFKEDVELLKNVADSIERK</sequence>
<dbReference type="EMBL" id="ABYV02000006">
    <property type="protein sequence ID" value="EFC93786.1"/>
    <property type="molecule type" value="Genomic_DNA"/>
</dbReference>